<evidence type="ECO:0000313" key="2">
    <source>
        <dbReference type="Proteomes" id="UP000004416"/>
    </source>
</evidence>
<comment type="caution">
    <text evidence="1">The sequence shown here is derived from an EMBL/GenBank/DDBJ whole genome shotgun (WGS) entry which is preliminary data.</text>
</comment>
<organism evidence="1 2">
    <name type="scientific">Desulfitobacterium hafniense DP7</name>
    <dbReference type="NCBI Taxonomy" id="537010"/>
    <lineage>
        <taxon>Bacteria</taxon>
        <taxon>Bacillati</taxon>
        <taxon>Bacillota</taxon>
        <taxon>Clostridia</taxon>
        <taxon>Eubacteriales</taxon>
        <taxon>Desulfitobacteriaceae</taxon>
        <taxon>Desulfitobacterium</taxon>
    </lineage>
</organism>
<accession>G9XQU5</accession>
<gene>
    <name evidence="1" type="ORF">HMPREF0322_03343</name>
</gene>
<proteinExistence type="predicted"/>
<name>G9XQU5_DESHA</name>
<dbReference type="Proteomes" id="UP000004416">
    <property type="component" value="Unassembled WGS sequence"/>
</dbReference>
<reference evidence="1 2" key="1">
    <citation type="submission" date="2011-08" db="EMBL/GenBank/DDBJ databases">
        <authorList>
            <person name="Weinstock G."/>
            <person name="Sodergren E."/>
            <person name="Clifton S."/>
            <person name="Fulton L."/>
            <person name="Fulton B."/>
            <person name="Courtney L."/>
            <person name="Fronick C."/>
            <person name="Harrison M."/>
            <person name="Strong C."/>
            <person name="Farmer C."/>
            <person name="Delahaunty K."/>
            <person name="Markovic C."/>
            <person name="Hall O."/>
            <person name="Minx P."/>
            <person name="Tomlinson C."/>
            <person name="Mitreva M."/>
            <person name="Hou S."/>
            <person name="Chen J."/>
            <person name="Wollam A."/>
            <person name="Pepin K.H."/>
            <person name="Johnson M."/>
            <person name="Bhonagiri V."/>
            <person name="Zhang X."/>
            <person name="Suruliraj S."/>
            <person name="Warren W."/>
            <person name="Chinwalla A."/>
            <person name="Mardis E.R."/>
            <person name="Wilson R.K."/>
        </authorList>
    </citation>
    <scope>NUCLEOTIDE SEQUENCE [LARGE SCALE GENOMIC DNA]</scope>
    <source>
        <strain evidence="1 2">DP7</strain>
    </source>
</reference>
<dbReference type="AlphaFoldDB" id="G9XQU5"/>
<feature type="non-terminal residue" evidence="1">
    <location>
        <position position="1"/>
    </location>
</feature>
<dbReference type="EMBL" id="AFZX01000090">
    <property type="protein sequence ID" value="EHL05947.1"/>
    <property type="molecule type" value="Genomic_DNA"/>
</dbReference>
<dbReference type="HOGENOM" id="CLU_3300917_0_0_9"/>
<protein>
    <submittedName>
        <fullName evidence="1">Uncharacterized protein</fullName>
    </submittedName>
</protein>
<sequence length="40" mass="4250">SAFPDDVCAAHGPKAGHGMRGIFPYFLLGGKYPSFIILTP</sequence>
<evidence type="ECO:0000313" key="1">
    <source>
        <dbReference type="EMBL" id="EHL05947.1"/>
    </source>
</evidence>